<dbReference type="KEGG" id="fil:BN1229_v1_3114"/>
<dbReference type="Pfam" id="PF19576">
    <property type="entry name" value="Acyltransf_2"/>
    <property type="match status" value="1"/>
</dbReference>
<dbReference type="CDD" id="cd07986">
    <property type="entry name" value="LPLAT_ACT14924-like"/>
    <property type="match status" value="1"/>
</dbReference>
<gene>
    <name evidence="2" type="ORF">YBN1229_v1_2806</name>
</gene>
<keyword evidence="3" id="KW-1185">Reference proteome</keyword>
<dbReference type="InterPro" id="IPR002123">
    <property type="entry name" value="Plipid/glycerol_acylTrfase"/>
</dbReference>
<reference evidence="3" key="1">
    <citation type="submission" date="2015-02" db="EMBL/GenBank/DDBJ databases">
        <authorList>
            <person name="Chooi Y.-H."/>
        </authorList>
    </citation>
    <scope>NUCLEOTIDE SEQUENCE [LARGE SCALE GENOMIC DNA]</scope>
    <source>
        <strain evidence="3">strain Y</strain>
    </source>
</reference>
<evidence type="ECO:0000313" key="3">
    <source>
        <dbReference type="Proteomes" id="UP000033187"/>
    </source>
</evidence>
<dbReference type="SUPFAM" id="SSF69593">
    <property type="entry name" value="Glycerol-3-phosphate (1)-acyltransferase"/>
    <property type="match status" value="1"/>
</dbReference>
<dbReference type="GO" id="GO:0016746">
    <property type="term" value="F:acyltransferase activity"/>
    <property type="evidence" value="ECO:0007669"/>
    <property type="project" value="InterPro"/>
</dbReference>
<sequence length="293" mass="33235">MRELSYVSPGDPAWKRWTIGAIEDLSGRQRYLPLYQKWRQEVVGTSHQIMGDCLKLIDVDLRIESKWPWPPKISDGMPLVMIANHPFGIGDGMVALSLAEQLGRPYRVLINNDLLKVPEIRPYSLPIDFSETREATEMNLRSRAEARRLLKEGTTIIIFPAGGVATAPNPFGRAQELPWKTFAARLVQLAEAAVLPVYFEGQNSALFHAVSRFSLTLRLSLLVSEFRNFPGKPYTARVGAVTPFNELKHREDRKALNDELYLMVQRLRPGAENLSDEDLKPPPLGSRIRYAWD</sequence>
<organism evidence="2 3">
    <name type="scientific">Candidatus Filomicrobium marinum</name>
    <dbReference type="NCBI Taxonomy" id="1608628"/>
    <lineage>
        <taxon>Bacteria</taxon>
        <taxon>Pseudomonadati</taxon>
        <taxon>Pseudomonadota</taxon>
        <taxon>Alphaproteobacteria</taxon>
        <taxon>Hyphomicrobiales</taxon>
        <taxon>Hyphomicrobiaceae</taxon>
        <taxon>Filomicrobium</taxon>
    </lineage>
</organism>
<dbReference type="AlphaFoldDB" id="A0A0D6JHC2"/>
<feature type="domain" description="Phospholipid/glycerol acyltransferase" evidence="1">
    <location>
        <begin position="79"/>
        <end position="202"/>
    </location>
</feature>
<dbReference type="SMART" id="SM00563">
    <property type="entry name" value="PlsC"/>
    <property type="match status" value="1"/>
</dbReference>
<evidence type="ECO:0000313" key="2">
    <source>
        <dbReference type="EMBL" id="CPR20878.1"/>
    </source>
</evidence>
<protein>
    <submittedName>
        <fullName evidence="2">Putative hemolysin</fullName>
    </submittedName>
</protein>
<dbReference type="InterPro" id="IPR045746">
    <property type="entry name" value="ACT14924-like_Acyltransf_dom"/>
</dbReference>
<name>A0A0D6JHC2_9HYPH</name>
<accession>A0A0D6JHC2</accession>
<proteinExistence type="predicted"/>
<dbReference type="KEGG" id="fiy:BN1229_v1_2806"/>
<dbReference type="OrthoDB" id="1113830at2"/>
<dbReference type="Proteomes" id="UP000033187">
    <property type="component" value="Chromosome 1"/>
</dbReference>
<evidence type="ECO:0000259" key="1">
    <source>
        <dbReference type="SMART" id="SM00563"/>
    </source>
</evidence>
<dbReference type="EMBL" id="LN829119">
    <property type="protein sequence ID" value="CPR20878.1"/>
    <property type="molecule type" value="Genomic_DNA"/>
</dbReference>
<dbReference type="RefSeq" id="WP_076605342.1">
    <property type="nucleotide sequence ID" value="NZ_LN829118.1"/>
</dbReference>